<gene>
    <name evidence="1" type="ORF">H5410_045434</name>
</gene>
<evidence type="ECO:0000313" key="1">
    <source>
        <dbReference type="EMBL" id="KAG5585000.1"/>
    </source>
</evidence>
<dbReference type="EMBL" id="JACXVP010000009">
    <property type="protein sequence ID" value="KAG5585000.1"/>
    <property type="molecule type" value="Genomic_DNA"/>
</dbReference>
<sequence>MHLLIIKKEGVRNQTLSIAPRKVTMRDHQQWIEDGEIKGGETLAQNSPLVSSLNQHHHNETSNLALVSITHNYEEERLLMKELAETQFQTALQIANSTFEERYLAEYVLLLNTIPLFPFKFK</sequence>
<protein>
    <submittedName>
        <fullName evidence="1">Uncharacterized protein</fullName>
    </submittedName>
</protein>
<proteinExistence type="predicted"/>
<dbReference type="AlphaFoldDB" id="A0A9J5XDN7"/>
<reference evidence="1 2" key="1">
    <citation type="submission" date="2020-09" db="EMBL/GenBank/DDBJ databases">
        <title>De no assembly of potato wild relative species, Solanum commersonii.</title>
        <authorList>
            <person name="Cho K."/>
        </authorList>
    </citation>
    <scope>NUCLEOTIDE SEQUENCE [LARGE SCALE GENOMIC DNA]</scope>
    <source>
        <strain evidence="1">LZ3.2</strain>
        <tissue evidence="1">Leaf</tissue>
    </source>
</reference>
<organism evidence="1 2">
    <name type="scientific">Solanum commersonii</name>
    <name type="common">Commerson's wild potato</name>
    <name type="synonym">Commerson's nightshade</name>
    <dbReference type="NCBI Taxonomy" id="4109"/>
    <lineage>
        <taxon>Eukaryota</taxon>
        <taxon>Viridiplantae</taxon>
        <taxon>Streptophyta</taxon>
        <taxon>Embryophyta</taxon>
        <taxon>Tracheophyta</taxon>
        <taxon>Spermatophyta</taxon>
        <taxon>Magnoliopsida</taxon>
        <taxon>eudicotyledons</taxon>
        <taxon>Gunneridae</taxon>
        <taxon>Pentapetalae</taxon>
        <taxon>asterids</taxon>
        <taxon>lamiids</taxon>
        <taxon>Solanales</taxon>
        <taxon>Solanaceae</taxon>
        <taxon>Solanoideae</taxon>
        <taxon>Solaneae</taxon>
        <taxon>Solanum</taxon>
    </lineage>
</organism>
<dbReference type="Proteomes" id="UP000824120">
    <property type="component" value="Chromosome 9"/>
</dbReference>
<name>A0A9J5XDN7_SOLCO</name>
<comment type="caution">
    <text evidence="1">The sequence shown here is derived from an EMBL/GenBank/DDBJ whole genome shotgun (WGS) entry which is preliminary data.</text>
</comment>
<keyword evidence="2" id="KW-1185">Reference proteome</keyword>
<accession>A0A9J5XDN7</accession>
<evidence type="ECO:0000313" key="2">
    <source>
        <dbReference type="Proteomes" id="UP000824120"/>
    </source>
</evidence>